<keyword evidence="5" id="KW-0411">Iron-sulfur</keyword>
<dbReference type="InterPro" id="IPR000415">
    <property type="entry name" value="Nitroreductase-like"/>
</dbReference>
<dbReference type="EMBL" id="JBBNOP010000007">
    <property type="protein sequence ID" value="MEQ3363256.1"/>
    <property type="molecule type" value="Genomic_DNA"/>
</dbReference>
<dbReference type="Gene3D" id="3.40.109.10">
    <property type="entry name" value="NADH Oxidase"/>
    <property type="match status" value="1"/>
</dbReference>
<keyword evidence="4" id="KW-0408">Iron</keyword>
<dbReference type="SUPFAM" id="SSF55469">
    <property type="entry name" value="FMN-dependent nitroreductase-like"/>
    <property type="match status" value="1"/>
</dbReference>
<dbReference type="InterPro" id="IPR017896">
    <property type="entry name" value="4Fe4S_Fe-S-bd"/>
</dbReference>
<dbReference type="PROSITE" id="PS00198">
    <property type="entry name" value="4FE4S_FER_1"/>
    <property type="match status" value="2"/>
</dbReference>
<evidence type="ECO:0000256" key="5">
    <source>
        <dbReference type="ARBA" id="ARBA00023014"/>
    </source>
</evidence>
<keyword evidence="2" id="KW-0479">Metal-binding</keyword>
<dbReference type="Pfam" id="PF00881">
    <property type="entry name" value="Nitroreductase"/>
    <property type="match status" value="1"/>
</dbReference>
<evidence type="ECO:0000256" key="1">
    <source>
        <dbReference type="ARBA" id="ARBA00007118"/>
    </source>
</evidence>
<dbReference type="Proteomes" id="UP001487305">
    <property type="component" value="Unassembled WGS sequence"/>
</dbReference>
<accession>A0ABV1JDV3</accession>
<dbReference type="SUPFAM" id="SSF54862">
    <property type="entry name" value="4Fe-4S ferredoxins"/>
    <property type="match status" value="1"/>
</dbReference>
<dbReference type="RefSeq" id="WP_349227559.1">
    <property type="nucleotide sequence ID" value="NZ_JBBNOP010000007.1"/>
</dbReference>
<comment type="caution">
    <text evidence="7">The sequence shown here is derived from an EMBL/GenBank/DDBJ whole genome shotgun (WGS) entry which is preliminary data.</text>
</comment>
<dbReference type="InterPro" id="IPR017900">
    <property type="entry name" value="4Fe4S_Fe_S_CS"/>
</dbReference>
<feature type="domain" description="4Fe-4S ferredoxin-type" evidence="6">
    <location>
        <begin position="5"/>
        <end position="34"/>
    </location>
</feature>
<dbReference type="PANTHER" id="PTHR43673">
    <property type="entry name" value="NAD(P)H NITROREDUCTASE YDGI-RELATED"/>
    <property type="match status" value="1"/>
</dbReference>
<evidence type="ECO:0000259" key="6">
    <source>
        <dbReference type="PROSITE" id="PS51379"/>
    </source>
</evidence>
<keyword evidence="8" id="KW-1185">Reference proteome</keyword>
<keyword evidence="3" id="KW-0560">Oxidoreductase</keyword>
<evidence type="ECO:0000256" key="3">
    <source>
        <dbReference type="ARBA" id="ARBA00023002"/>
    </source>
</evidence>
<dbReference type="InterPro" id="IPR029479">
    <property type="entry name" value="Nitroreductase"/>
</dbReference>
<protein>
    <submittedName>
        <fullName evidence="7">Nitroreductase family protein</fullName>
    </submittedName>
</protein>
<evidence type="ECO:0000313" key="7">
    <source>
        <dbReference type="EMBL" id="MEQ3363256.1"/>
    </source>
</evidence>
<dbReference type="PANTHER" id="PTHR43673:SF10">
    <property type="entry name" value="NADH DEHYDROGENASE_NAD(P)H NITROREDUCTASE XCC3605-RELATED"/>
    <property type="match status" value="1"/>
</dbReference>
<organism evidence="7 8">
    <name type="scientific">Raoultibacter massiliensis</name>
    <dbReference type="NCBI Taxonomy" id="1852371"/>
    <lineage>
        <taxon>Bacteria</taxon>
        <taxon>Bacillati</taxon>
        <taxon>Actinomycetota</taxon>
        <taxon>Coriobacteriia</taxon>
        <taxon>Eggerthellales</taxon>
        <taxon>Eggerthellaceae</taxon>
        <taxon>Raoultibacter</taxon>
    </lineage>
</organism>
<proteinExistence type="inferred from homology"/>
<evidence type="ECO:0000313" key="8">
    <source>
        <dbReference type="Proteomes" id="UP001487305"/>
    </source>
</evidence>
<sequence length="259" mass="28069">MRFEHAVLIDAEACIGCGLCRDDCPAGNIVVEDGKARVLAQDCIMCGHCVAICPRAAVSMTGFDDEPQKIEEPMALDENALLVALRSRRSIRRFADRAVEPAVVERVIEAGRLAPTGSNAQDVSYVVLQGAGKDEAEAYAVRLFRRVLPLAKLVSSLARRVDVGDRFFFKGAPVALAVVAKDEVDGALAAANMALMAEACGLGVLYSGFFVTATRFSFSLRRLLGLRRGQRVVALLVIGYPAVRYRRSAPKEPAYVRRP</sequence>
<dbReference type="PROSITE" id="PS51379">
    <property type="entry name" value="4FE4S_FER_2"/>
    <property type="match status" value="2"/>
</dbReference>
<dbReference type="Pfam" id="PF13237">
    <property type="entry name" value="Fer4_10"/>
    <property type="match status" value="1"/>
</dbReference>
<name>A0ABV1JDV3_9ACTN</name>
<dbReference type="Gene3D" id="3.30.70.20">
    <property type="match status" value="1"/>
</dbReference>
<feature type="domain" description="4Fe-4S ferredoxin-type" evidence="6">
    <location>
        <begin position="35"/>
        <end position="63"/>
    </location>
</feature>
<gene>
    <name evidence="7" type="ORF">AAA083_09755</name>
</gene>
<comment type="similarity">
    <text evidence="1">Belongs to the nitroreductase family.</text>
</comment>
<evidence type="ECO:0000256" key="2">
    <source>
        <dbReference type="ARBA" id="ARBA00022723"/>
    </source>
</evidence>
<evidence type="ECO:0000256" key="4">
    <source>
        <dbReference type="ARBA" id="ARBA00023004"/>
    </source>
</evidence>
<reference evidence="7 8" key="1">
    <citation type="submission" date="2024-04" db="EMBL/GenBank/DDBJ databases">
        <title>Human intestinal bacterial collection.</title>
        <authorList>
            <person name="Pauvert C."/>
            <person name="Hitch T.C.A."/>
            <person name="Clavel T."/>
        </authorList>
    </citation>
    <scope>NUCLEOTIDE SEQUENCE [LARGE SCALE GENOMIC DNA]</scope>
    <source>
        <strain evidence="7 8">CLA-KB-H42</strain>
    </source>
</reference>